<dbReference type="Gene3D" id="1.50.10.10">
    <property type="match status" value="1"/>
</dbReference>
<dbReference type="AlphaFoldDB" id="A0A081PFH6"/>
<dbReference type="InterPro" id="IPR032515">
    <property type="entry name" value="DUF4964"/>
</dbReference>
<feature type="signal peptide" evidence="2">
    <location>
        <begin position="1"/>
        <end position="19"/>
    </location>
</feature>
<evidence type="ECO:0000259" key="4">
    <source>
        <dbReference type="Pfam" id="PF16335"/>
    </source>
</evidence>
<dbReference type="SUPFAM" id="SSF49785">
    <property type="entry name" value="Galactose-binding domain-like"/>
    <property type="match status" value="1"/>
</dbReference>
<dbReference type="InterPro" id="IPR032514">
    <property type="entry name" value="GtaA_central"/>
</dbReference>
<dbReference type="PANTHER" id="PTHR31987">
    <property type="entry name" value="GLUTAMINASE A-RELATED"/>
    <property type="match status" value="1"/>
</dbReference>
<dbReference type="Pfam" id="PF17168">
    <property type="entry name" value="DUF5127"/>
    <property type="match status" value="1"/>
</dbReference>
<dbReference type="PANTHER" id="PTHR31987:SF1">
    <property type="entry name" value="GLUTAMINASE A"/>
    <property type="match status" value="1"/>
</dbReference>
<dbReference type="InterPro" id="IPR052743">
    <property type="entry name" value="Glutaminase_GtaA"/>
</dbReference>
<dbReference type="eggNOG" id="COG3387">
    <property type="taxonomic scope" value="Bacteria"/>
</dbReference>
<dbReference type="InterPro" id="IPR012341">
    <property type="entry name" value="6hp_glycosidase-like_sf"/>
</dbReference>
<protein>
    <submittedName>
        <fullName evidence="6">Glutaminase</fullName>
    </submittedName>
</protein>
<feature type="domain" description="DUF4964" evidence="3">
    <location>
        <begin position="19"/>
        <end position="86"/>
    </location>
</feature>
<dbReference type="EMBL" id="JNFF01000072">
    <property type="protein sequence ID" value="KEQ29449.1"/>
    <property type="molecule type" value="Genomic_DNA"/>
</dbReference>
<organism evidence="6 7">
    <name type="scientific">Pedobacter antarcticus 4BY</name>
    <dbReference type="NCBI Taxonomy" id="1358423"/>
    <lineage>
        <taxon>Bacteria</taxon>
        <taxon>Pseudomonadati</taxon>
        <taxon>Bacteroidota</taxon>
        <taxon>Sphingobacteriia</taxon>
        <taxon>Sphingobacteriales</taxon>
        <taxon>Sphingobacteriaceae</taxon>
        <taxon>Pedobacter</taxon>
    </lineage>
</organism>
<name>A0A081PFH6_9SPHI</name>
<comment type="caution">
    <text evidence="6">The sequence shown here is derived from an EMBL/GenBank/DDBJ whole genome shotgun (WGS) entry which is preliminary data.</text>
</comment>
<keyword evidence="1" id="KW-0175">Coiled coil</keyword>
<dbReference type="GO" id="GO:0005975">
    <property type="term" value="P:carbohydrate metabolic process"/>
    <property type="evidence" value="ECO:0007669"/>
    <property type="project" value="InterPro"/>
</dbReference>
<dbReference type="Proteomes" id="UP000028007">
    <property type="component" value="Unassembled WGS sequence"/>
</dbReference>
<evidence type="ECO:0000259" key="3">
    <source>
        <dbReference type="Pfam" id="PF16334"/>
    </source>
</evidence>
<proteinExistence type="predicted"/>
<sequence length="806" mass="91042">MRKLFLLLTCLILSGRLSAQQTDRAPAYPLITHHSNFSIWSFTDQLNASVTKHWTGKEQALSGILKVDNKSYRFLGKQTLQYEPLLNLDKTPDAAFRYTFEHQESGWYTNDFDDQDWNAGIAPFGDDPVKAKTSWDMDEIYLRKTIEIADVPEQDLFLKISHDDNIIVYLNGEQIFKKDGWEDDYIYVPLKKSVLKKGKNLLSMHVKNTAGGRHIDAALVTSIPQKSGELIARQTSVKVEATRTIYNFTCGGVNLEVTFLSPLLLNSLELTERPVSYINYMVRATDGRKHQVNVVFTASSDLAVNTPDQAVSAWKGKATGISYLKTGTVAQPMLQKSGDNVRIDWGYLYVAVPEKYKAVQTLNSLPAGQLKLLNKKSVNLNTNINFGLVAVAPVEKHIMLGYDDINPIQYFKQNLKPLWKKKQAQTFITQLQLAENQYEKVRAQSVAFDKELYAKAVKAGGEKYAAICKLAYRQSIAAHRLVRSPQGELLFMSKENFSNGSINTVDITYPSAPQYLLYNPDLLKGMMNGIFYYSESGKWAKPYPAHDLGTYPLANGQTYGEDMPVEEAGNMLILTAAIAKAEGNAAYAEKHWKILTTWTDYLVKEGFDPDNQLCTDDFAGHLAHNTNLSIKAIVAIGGYAQLAEKLGKTAEAAKYRQAAQEMADKWVKQADAGDHYALVFDDKNTWSQKYNLVWDKLLGLNLFPKEVYKKEVAWYLKKGNKFGIPLDSRKTYTKSDWIVWTATLTDDRKNFEKLVNPVYRFATESESRVPLSDWYETTNGEVMNFRARSVVGGFFIKMLADNWGVK</sequence>
<keyword evidence="2" id="KW-0732">Signal</keyword>
<dbReference type="InterPro" id="IPR033433">
    <property type="entry name" value="GtaA_N"/>
</dbReference>
<dbReference type="OrthoDB" id="175993at2"/>
<feature type="domain" description="Glutaminase A central" evidence="4">
    <location>
        <begin position="461"/>
        <end position="797"/>
    </location>
</feature>
<reference evidence="6 7" key="1">
    <citation type="journal article" date="1992" name="Int. J. Syst. Bacteriol.">
        <title>Sphingobacterium antarcticus sp. nov. a Psychrotrophic Bacterium from the Soils of Schirmacher Oasis, Antarctica.</title>
        <authorList>
            <person name="Shivaji S."/>
            <person name="Ray M.K."/>
            <person name="Rao N.S."/>
            <person name="Saiserr L."/>
            <person name="Jagannadham M.V."/>
            <person name="Kumar G.S."/>
            <person name="Reddy G."/>
            <person name="Bhargava P.M."/>
        </authorList>
    </citation>
    <scope>NUCLEOTIDE SEQUENCE [LARGE SCALE GENOMIC DNA]</scope>
    <source>
        <strain evidence="6 7">4BY</strain>
    </source>
</reference>
<feature type="coiled-coil region" evidence="1">
    <location>
        <begin position="424"/>
        <end position="451"/>
    </location>
</feature>
<feature type="chain" id="PRO_5001761745" evidence="2">
    <location>
        <begin position="20"/>
        <end position="806"/>
    </location>
</feature>
<keyword evidence="7" id="KW-1185">Reference proteome</keyword>
<evidence type="ECO:0000259" key="5">
    <source>
        <dbReference type="Pfam" id="PF17168"/>
    </source>
</evidence>
<dbReference type="Pfam" id="PF16334">
    <property type="entry name" value="DUF4964"/>
    <property type="match status" value="1"/>
</dbReference>
<evidence type="ECO:0000256" key="1">
    <source>
        <dbReference type="SAM" id="Coils"/>
    </source>
</evidence>
<dbReference type="Gene3D" id="2.60.120.260">
    <property type="entry name" value="Galactose-binding domain-like"/>
    <property type="match status" value="1"/>
</dbReference>
<feature type="domain" description="Glutaminase A N-terminal" evidence="5">
    <location>
        <begin position="242"/>
        <end position="454"/>
    </location>
</feature>
<dbReference type="Pfam" id="PF16335">
    <property type="entry name" value="GtaA_6_Hairpin"/>
    <property type="match status" value="1"/>
</dbReference>
<gene>
    <name evidence="6" type="ORF">N180_03575</name>
</gene>
<dbReference type="RefSeq" id="WP_037441817.1">
    <property type="nucleotide sequence ID" value="NZ_JNFF01000072.1"/>
</dbReference>
<dbReference type="InterPro" id="IPR008979">
    <property type="entry name" value="Galactose-bd-like_sf"/>
</dbReference>
<dbReference type="SUPFAM" id="SSF48208">
    <property type="entry name" value="Six-hairpin glycosidases"/>
    <property type="match status" value="1"/>
</dbReference>
<dbReference type="InterPro" id="IPR008928">
    <property type="entry name" value="6-hairpin_glycosidase_sf"/>
</dbReference>
<evidence type="ECO:0000313" key="6">
    <source>
        <dbReference type="EMBL" id="KEQ29449.1"/>
    </source>
</evidence>
<accession>A0A081PFH6</accession>
<evidence type="ECO:0000256" key="2">
    <source>
        <dbReference type="SAM" id="SignalP"/>
    </source>
</evidence>
<evidence type="ECO:0000313" key="7">
    <source>
        <dbReference type="Proteomes" id="UP000028007"/>
    </source>
</evidence>